<keyword evidence="9" id="KW-1185">Reference proteome</keyword>
<gene>
    <name evidence="8" type="ORF">AMTR_s00078p00118110</name>
</gene>
<evidence type="ECO:0000313" key="9">
    <source>
        <dbReference type="Proteomes" id="UP000017836"/>
    </source>
</evidence>
<dbReference type="Gramene" id="ERN03810">
    <property type="protein sequence ID" value="ERN03810"/>
    <property type="gene ID" value="AMTR_s00078p00118110"/>
</dbReference>
<dbReference type="InterPro" id="IPR016024">
    <property type="entry name" value="ARM-type_fold"/>
</dbReference>
<dbReference type="SUPFAM" id="SSF48371">
    <property type="entry name" value="ARM repeat"/>
    <property type="match status" value="1"/>
</dbReference>
<dbReference type="Pfam" id="PF02847">
    <property type="entry name" value="MA3"/>
    <property type="match status" value="1"/>
</dbReference>
<dbReference type="HOGENOM" id="CLU_2029815_0_0_1"/>
<feature type="domain" description="MI" evidence="7">
    <location>
        <begin position="1"/>
        <end position="78"/>
    </location>
</feature>
<dbReference type="OMA" id="MTMIIRE"/>
<keyword evidence="4" id="KW-0677">Repeat</keyword>
<evidence type="ECO:0000256" key="3">
    <source>
        <dbReference type="ARBA" id="ARBA00022490"/>
    </source>
</evidence>
<evidence type="ECO:0000256" key="5">
    <source>
        <dbReference type="ARBA" id="ARBA00022845"/>
    </source>
</evidence>
<dbReference type="InterPro" id="IPR003891">
    <property type="entry name" value="Initiation_fac_eIF4g_MI"/>
</dbReference>
<dbReference type="GO" id="GO:0005737">
    <property type="term" value="C:cytoplasm"/>
    <property type="evidence" value="ECO:0007669"/>
    <property type="project" value="UniProtKB-SubCell"/>
</dbReference>
<dbReference type="GO" id="GO:0045892">
    <property type="term" value="P:negative regulation of DNA-templated transcription"/>
    <property type="evidence" value="ECO:0007669"/>
    <property type="project" value="InterPro"/>
</dbReference>
<dbReference type="GO" id="GO:0006417">
    <property type="term" value="P:regulation of translation"/>
    <property type="evidence" value="ECO:0007669"/>
    <property type="project" value="UniProtKB-KW"/>
</dbReference>
<dbReference type="EMBL" id="KI394330">
    <property type="protein sequence ID" value="ERN03810.1"/>
    <property type="molecule type" value="Genomic_DNA"/>
</dbReference>
<keyword evidence="3" id="KW-0963">Cytoplasm</keyword>
<keyword evidence="5" id="KW-0810">Translation regulation</keyword>
<accession>W1P9Z2</accession>
<evidence type="ECO:0000256" key="1">
    <source>
        <dbReference type="ARBA" id="ARBA00004496"/>
    </source>
</evidence>
<organism evidence="8 9">
    <name type="scientific">Amborella trichopoda</name>
    <dbReference type="NCBI Taxonomy" id="13333"/>
    <lineage>
        <taxon>Eukaryota</taxon>
        <taxon>Viridiplantae</taxon>
        <taxon>Streptophyta</taxon>
        <taxon>Embryophyta</taxon>
        <taxon>Tracheophyta</taxon>
        <taxon>Spermatophyta</taxon>
        <taxon>Magnoliopsida</taxon>
        <taxon>Amborellales</taxon>
        <taxon>Amborellaceae</taxon>
        <taxon>Amborella</taxon>
    </lineage>
</organism>
<evidence type="ECO:0000256" key="4">
    <source>
        <dbReference type="ARBA" id="ARBA00022737"/>
    </source>
</evidence>
<dbReference type="PANTHER" id="PTHR12626">
    <property type="entry name" value="PROGRAMMED CELL DEATH 4"/>
    <property type="match status" value="1"/>
</dbReference>
<evidence type="ECO:0000256" key="2">
    <source>
        <dbReference type="ARBA" id="ARBA00005497"/>
    </source>
</evidence>
<dbReference type="AlphaFoldDB" id="W1P9Z2"/>
<keyword evidence="6" id="KW-0539">Nucleus</keyword>
<protein>
    <recommendedName>
        <fullName evidence="7">MI domain-containing protein</fullName>
    </recommendedName>
</protein>
<dbReference type="Proteomes" id="UP000017836">
    <property type="component" value="Unassembled WGS sequence"/>
</dbReference>
<dbReference type="PANTHER" id="PTHR12626:SF2">
    <property type="entry name" value="MA3 DOMAIN-CONTAINING TRANSLATION REGULATORY FACTOR 2"/>
    <property type="match status" value="1"/>
</dbReference>
<dbReference type="eggNOG" id="KOG0403">
    <property type="taxonomic scope" value="Eukaryota"/>
</dbReference>
<dbReference type="InterPro" id="IPR039778">
    <property type="entry name" value="PDCD4"/>
</dbReference>
<evidence type="ECO:0000259" key="7">
    <source>
        <dbReference type="PROSITE" id="PS51366"/>
    </source>
</evidence>
<name>W1P9Z2_AMBTC</name>
<dbReference type="STRING" id="13333.W1P9Z2"/>
<proteinExistence type="inferred from homology"/>
<evidence type="ECO:0000256" key="6">
    <source>
        <dbReference type="ARBA" id="ARBA00023242"/>
    </source>
</evidence>
<dbReference type="Gene3D" id="1.25.40.180">
    <property type="match status" value="1"/>
</dbReference>
<comment type="similarity">
    <text evidence="2">Belongs to the PDCD4 family.</text>
</comment>
<reference evidence="9" key="1">
    <citation type="journal article" date="2013" name="Science">
        <title>The Amborella genome and the evolution of flowering plants.</title>
        <authorList>
            <consortium name="Amborella Genome Project"/>
        </authorList>
    </citation>
    <scope>NUCLEOTIDE SEQUENCE [LARGE SCALE GENOMIC DNA]</scope>
</reference>
<comment type="subcellular location">
    <subcellularLocation>
        <location evidence="1">Cytoplasm</location>
    </subcellularLocation>
</comment>
<evidence type="ECO:0000313" key="8">
    <source>
        <dbReference type="EMBL" id="ERN03810.1"/>
    </source>
</evidence>
<sequence>MAMDRHNREKEMAALLLSSLNADVNEAPQVYRGFGKLVEATDHLSIDIPDAIDILTLFIAGSVVDDILPPAFMNKQVTILPEDSKGIQVIKRAEKNYLSAPLHAEVIERRWGGSKNRNSRGC</sequence>
<dbReference type="PROSITE" id="PS51366">
    <property type="entry name" value="MI"/>
    <property type="match status" value="1"/>
</dbReference>